<sequence>MGFVHTAKPCVEATTTTTTKPVTKCRFKHGGYVVAAGLVAWLSWSLQGLSPVTRHTIEMPEGAHSANASSPPVAATTVRLNVGGTHLETTWETLLKCDDSLFHELRATAALPDGSFFVDWSAAHMERVLMFLRSGYLNRHGLAWYEDDELSRTLRFLKIDPESNRCPFTKALEEPKEPNAHFLADDYDDEGVPMASTPHVCTYGVPGCDDYLMPEPSPRPSLKNRAKGKKSKGHNKWRY</sequence>
<dbReference type="Gene3D" id="3.30.710.10">
    <property type="entry name" value="Potassium Channel Kv1.1, Chain A"/>
    <property type="match status" value="1"/>
</dbReference>
<dbReference type="SUPFAM" id="SSF54695">
    <property type="entry name" value="POZ domain"/>
    <property type="match status" value="1"/>
</dbReference>
<dbReference type="Proteomes" id="UP000030745">
    <property type="component" value="Unassembled WGS sequence"/>
</dbReference>
<dbReference type="OMA" id="MERVLMF"/>
<dbReference type="Pfam" id="PF02214">
    <property type="entry name" value="BTB_2"/>
    <property type="match status" value="1"/>
</dbReference>
<dbReference type="GeneID" id="24124681"/>
<dbReference type="KEGG" id="spar:SPRG_02118"/>
<gene>
    <name evidence="3" type="ORF">SPRG_02118</name>
</gene>
<evidence type="ECO:0000259" key="2">
    <source>
        <dbReference type="Pfam" id="PF02214"/>
    </source>
</evidence>
<feature type="domain" description="Potassium channel tetramerisation-type BTB" evidence="2">
    <location>
        <begin position="78"/>
        <end position="163"/>
    </location>
</feature>
<organism evidence="3 4">
    <name type="scientific">Saprolegnia parasitica (strain CBS 223.65)</name>
    <dbReference type="NCBI Taxonomy" id="695850"/>
    <lineage>
        <taxon>Eukaryota</taxon>
        <taxon>Sar</taxon>
        <taxon>Stramenopiles</taxon>
        <taxon>Oomycota</taxon>
        <taxon>Saprolegniomycetes</taxon>
        <taxon>Saprolegniales</taxon>
        <taxon>Saprolegniaceae</taxon>
        <taxon>Saprolegnia</taxon>
    </lineage>
</organism>
<dbReference type="AlphaFoldDB" id="A0A067CRI9"/>
<feature type="compositionally biased region" description="Basic residues" evidence="1">
    <location>
        <begin position="222"/>
        <end position="239"/>
    </location>
</feature>
<proteinExistence type="predicted"/>
<dbReference type="InterPro" id="IPR011333">
    <property type="entry name" value="SKP1/BTB/POZ_sf"/>
</dbReference>
<evidence type="ECO:0000313" key="4">
    <source>
        <dbReference type="Proteomes" id="UP000030745"/>
    </source>
</evidence>
<dbReference type="OrthoDB" id="66888at2759"/>
<accession>A0A067CRI9</accession>
<dbReference type="VEuPathDB" id="FungiDB:SPRG_02118"/>
<name>A0A067CRI9_SAPPC</name>
<evidence type="ECO:0000313" key="3">
    <source>
        <dbReference type="EMBL" id="KDO33309.1"/>
    </source>
</evidence>
<protein>
    <recommendedName>
        <fullName evidence="2">Potassium channel tetramerisation-type BTB domain-containing protein</fullName>
    </recommendedName>
</protein>
<dbReference type="RefSeq" id="XP_012196059.1">
    <property type="nucleotide sequence ID" value="XM_012340669.1"/>
</dbReference>
<reference evidence="3 4" key="1">
    <citation type="journal article" date="2013" name="PLoS Genet.">
        <title>Distinctive expansion of potential virulence genes in the genome of the oomycete fish pathogen Saprolegnia parasitica.</title>
        <authorList>
            <person name="Jiang R.H."/>
            <person name="de Bruijn I."/>
            <person name="Haas B.J."/>
            <person name="Belmonte R."/>
            <person name="Lobach L."/>
            <person name="Christie J."/>
            <person name="van den Ackerveken G."/>
            <person name="Bottin A."/>
            <person name="Bulone V."/>
            <person name="Diaz-Moreno S.M."/>
            <person name="Dumas B."/>
            <person name="Fan L."/>
            <person name="Gaulin E."/>
            <person name="Govers F."/>
            <person name="Grenville-Briggs L.J."/>
            <person name="Horner N.R."/>
            <person name="Levin J.Z."/>
            <person name="Mammella M."/>
            <person name="Meijer H.J."/>
            <person name="Morris P."/>
            <person name="Nusbaum C."/>
            <person name="Oome S."/>
            <person name="Phillips A.J."/>
            <person name="van Rooyen D."/>
            <person name="Rzeszutek E."/>
            <person name="Saraiva M."/>
            <person name="Secombes C.J."/>
            <person name="Seidl M.F."/>
            <person name="Snel B."/>
            <person name="Stassen J.H."/>
            <person name="Sykes S."/>
            <person name="Tripathy S."/>
            <person name="van den Berg H."/>
            <person name="Vega-Arreguin J.C."/>
            <person name="Wawra S."/>
            <person name="Young S.K."/>
            <person name="Zeng Q."/>
            <person name="Dieguez-Uribeondo J."/>
            <person name="Russ C."/>
            <person name="Tyler B.M."/>
            <person name="van West P."/>
        </authorList>
    </citation>
    <scope>NUCLEOTIDE SEQUENCE [LARGE SCALE GENOMIC DNA]</scope>
    <source>
        <strain evidence="3 4">CBS 223.65</strain>
    </source>
</reference>
<evidence type="ECO:0000256" key="1">
    <source>
        <dbReference type="SAM" id="MobiDB-lite"/>
    </source>
</evidence>
<feature type="region of interest" description="Disordered" evidence="1">
    <location>
        <begin position="214"/>
        <end position="239"/>
    </location>
</feature>
<dbReference type="EMBL" id="KK583193">
    <property type="protein sequence ID" value="KDO33309.1"/>
    <property type="molecule type" value="Genomic_DNA"/>
</dbReference>
<dbReference type="InterPro" id="IPR003131">
    <property type="entry name" value="T1-type_BTB"/>
</dbReference>
<keyword evidence="4" id="KW-1185">Reference proteome</keyword>
<dbReference type="GO" id="GO:0051260">
    <property type="term" value="P:protein homooligomerization"/>
    <property type="evidence" value="ECO:0007669"/>
    <property type="project" value="InterPro"/>
</dbReference>